<organism evidence="2 3">
    <name type="scientific">Methylotuvimicrobium buryatense</name>
    <name type="common">Methylomicrobium buryatense</name>
    <dbReference type="NCBI Taxonomy" id="95641"/>
    <lineage>
        <taxon>Bacteria</taxon>
        <taxon>Pseudomonadati</taxon>
        <taxon>Pseudomonadota</taxon>
        <taxon>Gammaproteobacteria</taxon>
        <taxon>Methylococcales</taxon>
        <taxon>Methylococcaceae</taxon>
        <taxon>Methylotuvimicrobium</taxon>
    </lineage>
</organism>
<sequence length="205" mass="22263">MNKTILLIGFYLLINACSESPPTLPELPKNAVILAFGDSLTYGTGASDGADYPRVLSKLIAREVINEGLPGETSQSGAHRLPALLDEYRPDLLILIHGGNDMLRKIPTQETIDHLNSMIAEAQQRNIGVIMMGVPKPALFLLDSAEFYRTIAEQHGIPADLNTLPELLGSTEFKSDPVHLNPAGYRKLAEKIRDLLIKTGALAPA</sequence>
<dbReference type="STRING" id="675511.GCA_000341735_02910"/>
<dbReference type="OrthoDB" id="9786188at2"/>
<dbReference type="SUPFAM" id="SSF52266">
    <property type="entry name" value="SGNH hydrolase"/>
    <property type="match status" value="1"/>
</dbReference>
<dbReference type="RefSeq" id="WP_017841393.1">
    <property type="nucleotide sequence ID" value="NZ_CP035467.1"/>
</dbReference>
<name>A0A4P9UK91_METBY</name>
<evidence type="ECO:0000313" key="2">
    <source>
        <dbReference type="EMBL" id="QCW80900.1"/>
    </source>
</evidence>
<accession>A0A4P9UK91</accession>
<dbReference type="InterPro" id="IPR013830">
    <property type="entry name" value="SGNH_hydro"/>
</dbReference>
<feature type="domain" description="SGNH hydrolase-type esterase" evidence="1">
    <location>
        <begin position="35"/>
        <end position="186"/>
    </location>
</feature>
<dbReference type="AlphaFoldDB" id="A0A4P9UK91"/>
<dbReference type="EMBL" id="CP035467">
    <property type="protein sequence ID" value="QCW80900.1"/>
    <property type="molecule type" value="Genomic_DNA"/>
</dbReference>
<evidence type="ECO:0000313" key="3">
    <source>
        <dbReference type="Proteomes" id="UP000305881"/>
    </source>
</evidence>
<dbReference type="Gene3D" id="3.40.50.1110">
    <property type="entry name" value="SGNH hydrolase"/>
    <property type="match status" value="1"/>
</dbReference>
<dbReference type="InterPro" id="IPR051532">
    <property type="entry name" value="Ester_Hydrolysis_Enzymes"/>
</dbReference>
<dbReference type="Pfam" id="PF13472">
    <property type="entry name" value="Lipase_GDSL_2"/>
    <property type="match status" value="1"/>
</dbReference>
<gene>
    <name evidence="2" type="ORF">EQU24_00470</name>
</gene>
<dbReference type="GO" id="GO:0004622">
    <property type="term" value="F:phosphatidylcholine lysophospholipase activity"/>
    <property type="evidence" value="ECO:0007669"/>
    <property type="project" value="TreeGrafter"/>
</dbReference>
<dbReference type="KEGG" id="mbur:EQU24_00470"/>
<dbReference type="InterPro" id="IPR036514">
    <property type="entry name" value="SGNH_hydro_sf"/>
</dbReference>
<protein>
    <submittedName>
        <fullName evidence="2">Arylesterase</fullName>
    </submittedName>
</protein>
<dbReference type="Proteomes" id="UP000305881">
    <property type="component" value="Chromosome"/>
</dbReference>
<evidence type="ECO:0000259" key="1">
    <source>
        <dbReference type="Pfam" id="PF13472"/>
    </source>
</evidence>
<proteinExistence type="predicted"/>
<keyword evidence="3" id="KW-1185">Reference proteome</keyword>
<dbReference type="PANTHER" id="PTHR30383">
    <property type="entry name" value="THIOESTERASE 1/PROTEASE 1/LYSOPHOSPHOLIPASE L1"/>
    <property type="match status" value="1"/>
</dbReference>
<reference evidence="3" key="1">
    <citation type="journal article" date="2019" name="J. Bacteriol.">
        <title>A Mutagenic Screen Identifies a TonB-Dependent Receptor Required for the Lanthanide Metal Switch in the Type I Methanotroph 'Methylotuvimicrobium buryatense' 5GB1C.</title>
        <authorList>
            <person name="Groom J.D."/>
            <person name="Ford S.M."/>
            <person name="Pesesky M.W."/>
            <person name="Lidstrom M.E."/>
        </authorList>
    </citation>
    <scope>NUCLEOTIDE SEQUENCE [LARGE SCALE GENOMIC DNA]</scope>
    <source>
        <strain evidence="3">5GB1C</strain>
    </source>
</reference>
<dbReference type="PANTHER" id="PTHR30383:SF24">
    <property type="entry name" value="THIOESTERASE 1_PROTEASE 1_LYSOPHOSPHOLIPASE L1"/>
    <property type="match status" value="1"/>
</dbReference>